<dbReference type="InterPro" id="IPR015943">
    <property type="entry name" value="WD40/YVTN_repeat-like_dom_sf"/>
</dbReference>
<evidence type="ECO:0000256" key="14">
    <source>
        <dbReference type="ARBA" id="ARBA00023166"/>
    </source>
</evidence>
<keyword evidence="9" id="KW-0256">Endoplasmic reticulum</keyword>
<dbReference type="Proteomes" id="UP000014760">
    <property type="component" value="Unassembled WGS sequence"/>
</dbReference>
<feature type="transmembrane region" description="Helical" evidence="19">
    <location>
        <begin position="245"/>
        <end position="263"/>
    </location>
</feature>
<dbReference type="InterPro" id="IPR030225">
    <property type="entry name" value="SCAP"/>
</dbReference>
<evidence type="ECO:0000313" key="22">
    <source>
        <dbReference type="EnsemblMetazoa" id="CapteP96666"/>
    </source>
</evidence>
<dbReference type="InterPro" id="IPR000731">
    <property type="entry name" value="SSD"/>
</dbReference>
<keyword evidence="8" id="KW-0677">Repeat</keyword>
<keyword evidence="10" id="KW-0333">Golgi apparatus</keyword>
<reference evidence="23" key="1">
    <citation type="submission" date="2012-12" db="EMBL/GenBank/DDBJ databases">
        <authorList>
            <person name="Hellsten U."/>
            <person name="Grimwood J."/>
            <person name="Chapman J.A."/>
            <person name="Shapiro H."/>
            <person name="Aerts A."/>
            <person name="Otillar R.P."/>
            <person name="Terry A.Y."/>
            <person name="Boore J.L."/>
            <person name="Simakov O."/>
            <person name="Marletaz F."/>
            <person name="Cho S.-J."/>
            <person name="Edsinger-Gonzales E."/>
            <person name="Havlak P."/>
            <person name="Kuo D.-H."/>
            <person name="Larsson T."/>
            <person name="Lv J."/>
            <person name="Arendt D."/>
            <person name="Savage R."/>
            <person name="Osoegawa K."/>
            <person name="de Jong P."/>
            <person name="Lindberg D.R."/>
            <person name="Seaver E.C."/>
            <person name="Weisblat D.A."/>
            <person name="Putnam N.H."/>
            <person name="Grigoriev I.V."/>
            <person name="Rokhsar D.S."/>
        </authorList>
    </citation>
    <scope>NUCLEOTIDE SEQUENCE</scope>
    <source>
        <strain evidence="23">I ESC-2004</strain>
    </source>
</reference>
<comment type="function">
    <text evidence="17">Escort protein required for cholesterol as well as lipid homeostasis. Regulates export of the SCAP-SREBP complex from the endoplasmic reticulum to the Golgi upon low cholesterol, thereby regulating the processing of sterol regulatory element-binding proteins (SREBPs) SREBF1/SREBP1 and SREBF2/SREBP2. At high sterol concentrations, formation of a ternary complex with INSIG (INSIG1 or INSIG2) leads to mask the ER export signal in SCAP, promoting retention of the complex in the endoplasmic reticulum. Low sterol concentrations trigger release of INSIG, a conformational change in the SSD domain of SCAP, unmasking of the ER export signal, promoting recruitment into COPII-coated vesicles and transport of the SCAP-SREBP to the Golgi: in the Golgi, SREBPs are then processed, releasing the transcription factor fragment of SREBPs from the membrane, its import into the nucleus and up-regulation of LDLR, INSIG1 and the mevalonate pathway. Binds cholesterol via its SSD domain.</text>
</comment>
<comment type="similarity">
    <text evidence="4">Belongs to the WD repeat SCAP family.</text>
</comment>
<comment type="subcellular location">
    <subcellularLocation>
        <location evidence="3">Cytoplasmic vesicle</location>
        <location evidence="3">COPII-coated vesicle membrane</location>
        <topology evidence="3">Multi-pass membrane protein</topology>
    </subcellularLocation>
    <subcellularLocation>
        <location evidence="1">Endoplasmic reticulum</location>
    </subcellularLocation>
    <subcellularLocation>
        <location evidence="2">Golgi apparatus membrane</location>
    </subcellularLocation>
</comment>
<feature type="transmembrane region" description="Helical" evidence="19">
    <location>
        <begin position="350"/>
        <end position="371"/>
    </location>
</feature>
<keyword evidence="23" id="KW-1185">Reference proteome</keyword>
<keyword evidence="15" id="KW-0753">Steroid metabolism</keyword>
<proteinExistence type="inferred from homology"/>
<evidence type="ECO:0000256" key="4">
    <source>
        <dbReference type="ARBA" id="ARBA00007410"/>
    </source>
</evidence>
<evidence type="ECO:0000256" key="5">
    <source>
        <dbReference type="ARBA" id="ARBA00019541"/>
    </source>
</evidence>
<dbReference type="AlphaFoldDB" id="R7UJ94"/>
<evidence type="ECO:0000256" key="10">
    <source>
        <dbReference type="ARBA" id="ARBA00023034"/>
    </source>
</evidence>
<dbReference type="HOGENOM" id="CLU_006510_0_0_1"/>
<dbReference type="Pfam" id="PF24006">
    <property type="entry name" value="SCAP_N"/>
    <property type="match status" value="1"/>
</dbReference>
<dbReference type="InterPro" id="IPR011047">
    <property type="entry name" value="Quinoprotein_ADH-like_sf"/>
</dbReference>
<keyword evidence="6" id="KW-0153">Cholesterol metabolism</keyword>
<dbReference type="OMA" id="IMKQYNV"/>
<dbReference type="PROSITE" id="PS50294">
    <property type="entry name" value="WD_REPEATS_REGION"/>
    <property type="match status" value="1"/>
</dbReference>
<evidence type="ECO:0000259" key="20">
    <source>
        <dbReference type="PROSITE" id="PS50156"/>
    </source>
</evidence>
<evidence type="ECO:0000256" key="12">
    <source>
        <dbReference type="ARBA" id="ARBA00023121"/>
    </source>
</evidence>
<evidence type="ECO:0000256" key="2">
    <source>
        <dbReference type="ARBA" id="ARBA00004394"/>
    </source>
</evidence>
<dbReference type="PROSITE" id="PS00678">
    <property type="entry name" value="WD_REPEATS_1"/>
    <property type="match status" value="1"/>
</dbReference>
<dbReference type="SMART" id="SM00320">
    <property type="entry name" value="WD40"/>
    <property type="match status" value="7"/>
</dbReference>
<name>R7UJ94_CAPTE</name>
<evidence type="ECO:0000256" key="17">
    <source>
        <dbReference type="ARBA" id="ARBA00045958"/>
    </source>
</evidence>
<dbReference type="GO" id="GO:0005789">
    <property type="term" value="C:endoplasmic reticulum membrane"/>
    <property type="evidence" value="ECO:0007669"/>
    <property type="project" value="InterPro"/>
</dbReference>
<dbReference type="OrthoDB" id="361494at2759"/>
<keyword evidence="11" id="KW-0443">Lipid metabolism</keyword>
<dbReference type="Pfam" id="PF00400">
    <property type="entry name" value="WD40"/>
    <property type="match status" value="1"/>
</dbReference>
<dbReference type="GO" id="GO:0008203">
    <property type="term" value="P:cholesterol metabolic process"/>
    <property type="evidence" value="ECO:0007669"/>
    <property type="project" value="UniProtKB-KW"/>
</dbReference>
<keyword evidence="19" id="KW-1133">Transmembrane helix</keyword>
<dbReference type="GO" id="GO:0032936">
    <property type="term" value="C:SREBP-SCAP complex"/>
    <property type="evidence" value="ECO:0007669"/>
    <property type="project" value="TreeGrafter"/>
</dbReference>
<dbReference type="SUPFAM" id="SSF50998">
    <property type="entry name" value="Quinoprotein alcohol dehydrogenase-like"/>
    <property type="match status" value="1"/>
</dbReference>
<evidence type="ECO:0000256" key="15">
    <source>
        <dbReference type="ARBA" id="ARBA00023221"/>
    </source>
</evidence>
<dbReference type="SUPFAM" id="SSF82866">
    <property type="entry name" value="Multidrug efflux transporter AcrB transmembrane domain"/>
    <property type="match status" value="1"/>
</dbReference>
<reference evidence="21 23" key="2">
    <citation type="journal article" date="2013" name="Nature">
        <title>Insights into bilaterian evolution from three spiralian genomes.</title>
        <authorList>
            <person name="Simakov O."/>
            <person name="Marletaz F."/>
            <person name="Cho S.J."/>
            <person name="Edsinger-Gonzales E."/>
            <person name="Havlak P."/>
            <person name="Hellsten U."/>
            <person name="Kuo D.H."/>
            <person name="Larsson T."/>
            <person name="Lv J."/>
            <person name="Arendt D."/>
            <person name="Savage R."/>
            <person name="Osoegawa K."/>
            <person name="de Jong P."/>
            <person name="Grimwood J."/>
            <person name="Chapman J.A."/>
            <person name="Shapiro H."/>
            <person name="Aerts A."/>
            <person name="Otillar R.P."/>
            <person name="Terry A.Y."/>
            <person name="Boore J.L."/>
            <person name="Grigoriev I.V."/>
            <person name="Lindberg D.R."/>
            <person name="Seaver E.C."/>
            <person name="Weisblat D.A."/>
            <person name="Putnam N.H."/>
            <person name="Rokhsar D.S."/>
        </authorList>
    </citation>
    <scope>NUCLEOTIDE SEQUENCE</scope>
    <source>
        <strain evidence="21 23">I ESC-2004</strain>
    </source>
</reference>
<evidence type="ECO:0000256" key="18">
    <source>
        <dbReference type="PROSITE-ProRule" id="PRU00221"/>
    </source>
</evidence>
<feature type="transmembrane region" description="Helical" evidence="19">
    <location>
        <begin position="311"/>
        <end position="329"/>
    </location>
</feature>
<dbReference type="STRING" id="283909.R7UJ94"/>
<evidence type="ECO:0000256" key="19">
    <source>
        <dbReference type="SAM" id="Phobius"/>
    </source>
</evidence>
<reference evidence="22" key="3">
    <citation type="submission" date="2015-06" db="UniProtKB">
        <authorList>
            <consortium name="EnsemblMetazoa"/>
        </authorList>
    </citation>
    <scope>IDENTIFICATION</scope>
</reference>
<dbReference type="InterPro" id="IPR057041">
    <property type="entry name" value="SCAP_N"/>
</dbReference>
<feature type="domain" description="SSD" evidence="20">
    <location>
        <begin position="244"/>
        <end position="402"/>
    </location>
</feature>
<dbReference type="PROSITE" id="PS50082">
    <property type="entry name" value="WD_REPEATS_2"/>
    <property type="match status" value="2"/>
</dbReference>
<dbReference type="PANTHER" id="PTHR46378">
    <property type="entry name" value="STEROL REGULATORY ELEMENT-BINDING PROTEIN CLEAVAGE-ACTIVATING PROTEIN"/>
    <property type="match status" value="1"/>
</dbReference>
<dbReference type="InterPro" id="IPR057042">
    <property type="entry name" value="Beta-prop_SCAP"/>
</dbReference>
<keyword evidence="7 18" id="KW-0853">WD repeat</keyword>
<dbReference type="GO" id="GO:0032933">
    <property type="term" value="P:SREBP signaling pathway"/>
    <property type="evidence" value="ECO:0007669"/>
    <property type="project" value="InterPro"/>
</dbReference>
<organism evidence="21">
    <name type="scientific">Capitella teleta</name>
    <name type="common">Polychaete worm</name>
    <dbReference type="NCBI Taxonomy" id="283909"/>
    <lineage>
        <taxon>Eukaryota</taxon>
        <taxon>Metazoa</taxon>
        <taxon>Spiralia</taxon>
        <taxon>Lophotrochozoa</taxon>
        <taxon>Annelida</taxon>
        <taxon>Polychaeta</taxon>
        <taxon>Sedentaria</taxon>
        <taxon>Scolecida</taxon>
        <taxon>Capitellidae</taxon>
        <taxon>Capitella</taxon>
    </lineage>
</organism>
<evidence type="ECO:0000256" key="16">
    <source>
        <dbReference type="ARBA" id="ARBA00023329"/>
    </source>
</evidence>
<evidence type="ECO:0000256" key="11">
    <source>
        <dbReference type="ARBA" id="ARBA00023098"/>
    </source>
</evidence>
<keyword evidence="16" id="KW-0968">Cytoplasmic vesicle</keyword>
<feature type="transmembrane region" description="Helical" evidence="19">
    <location>
        <begin position="377"/>
        <end position="400"/>
    </location>
</feature>
<evidence type="ECO:0000313" key="21">
    <source>
        <dbReference type="EMBL" id="ELU06614.1"/>
    </source>
</evidence>
<dbReference type="InterPro" id="IPR019775">
    <property type="entry name" value="WD40_repeat_CS"/>
</dbReference>
<evidence type="ECO:0000313" key="23">
    <source>
        <dbReference type="Proteomes" id="UP000014760"/>
    </source>
</evidence>
<dbReference type="InterPro" id="IPR001680">
    <property type="entry name" value="WD40_rpt"/>
</dbReference>
<accession>R7UJ94</accession>
<dbReference type="Pfam" id="PF12349">
    <property type="entry name" value="Sterol-sensing"/>
    <property type="match status" value="1"/>
</dbReference>
<dbReference type="InterPro" id="IPR053958">
    <property type="entry name" value="HMGCR/SNAP/NPC1-like_SSD"/>
</dbReference>
<feature type="transmembrane region" description="Helical" evidence="19">
    <location>
        <begin position="656"/>
        <end position="678"/>
    </location>
</feature>
<feature type="repeat" description="WD" evidence="18">
    <location>
        <begin position="1043"/>
        <end position="1085"/>
    </location>
</feature>
<evidence type="ECO:0000256" key="1">
    <source>
        <dbReference type="ARBA" id="ARBA00004240"/>
    </source>
</evidence>
<evidence type="ECO:0000256" key="13">
    <source>
        <dbReference type="ARBA" id="ARBA00023136"/>
    </source>
</evidence>
<dbReference type="EMBL" id="KB300511">
    <property type="protein sequence ID" value="ELU06614.1"/>
    <property type="molecule type" value="Genomic_DNA"/>
</dbReference>
<evidence type="ECO:0000256" key="9">
    <source>
        <dbReference type="ARBA" id="ARBA00022824"/>
    </source>
</evidence>
<evidence type="ECO:0000256" key="8">
    <source>
        <dbReference type="ARBA" id="ARBA00022737"/>
    </source>
</evidence>
<dbReference type="Gene3D" id="2.130.10.10">
    <property type="entry name" value="YVTN repeat-like/Quinoprotein amine dehydrogenase"/>
    <property type="match status" value="2"/>
</dbReference>
<sequence>MQDKISSLFYLHGLFCASHPVAIISLVIITFCLICSPVAYVQQIVVKSVVSPWEHEKLIPSDAFRGPLLSVFDVLDHINNFNDPSSVQDYCLRVGDLVLNKSVKDLFIVKGVSRILPQHSCLVVSPANLWNKDRVKFAADGEIIKTVLQQFGEPLDTPPGVKDILFGVPWKDTGLKRYYIRNRQRVISFAVTIVFKEYDPKFIDGLKAKLERAFPLSLLSNASASDVTGQMYHVHYKAINYIAEYLPLLVTYALLFMYILFSVSKIEMVKSKWGLALSAVITVVASLLIAVSVCLMVGLTPSLSGSEIFPYLVVIIGLENNLVLTKSVVSTPVHLDVKLRVAQGLSKEGWYIFKNMIMELAVLAFGFVSMVPPIQEFALFAVVGLLSDFFLQMFFFATVLSIDIRRMEVMTVNHLTPSGSNTFPTPKPADPSAPSQNSRFSFFRGWRGSTSGVEAGDGESVPFRTPRRLRLLNFWAKTRIIQRAMMTCVVIWVLLFVYKTSLVDEVSDNNSTSTTATLTPPMQDQGHAKLDLEVHKADLGKNVRDTIMGEGQKWIQTLISHEERGPWSQLSHSHWPTLFGYYNISLEGRYITILPPIALSAAIPPAEAIRIRHAEEMKAASRTYQQTSDWMQPNESSPLDIVLQRLTRYPRTTLELVATVMFVIANVMIVTFSFIWLYKCVCTRRYAKWRSAWNRNRKSKKDAQYCKKIRESLPIILRGHRQEVECVVTDGPFVVSSCLGGQIRVWDSATGEPMTSINRQNPPVFLNQMESSMLSTRVTPSVVPPEPSSDSRSRSSSFLTKSAALAKPFGHSRHKSADLAISNFMPDFSETVDTNFASIPQRLPASASSENLQRSGYDFTHFEIELTDSEFDFDILGSEQKSAAKKAPAVWCLECKDNLIVVGCSNGRLELWDGFSGQLKYIHHHSNVGITAICFIGNKIVAARLNGTLDFYELETFMNVHNHSNSSPRIPRSPYTRRAGSVSSAPEMKSWDDILHVALITSAHAHQQPILSLKAQGARAVTASQDHTLKVFRLEDSLCLYTLHGHTAAVTALCLDSSHPLAAISGSDDGDVRVWDLLTGACVHKLQGHEVSRVTAVTSTQNYIISTGVDDRLCVWDRCKGHLLHWVQMEVGYINCVSMLTSNLMLTGGQGSLYLWDIGKGEVLRDVVLGDYDSSIFVRQIHVIDQSTVVCDYGSQVCVIHFPSVLEKSD</sequence>
<feature type="transmembrane region" description="Helical" evidence="19">
    <location>
        <begin position="275"/>
        <end position="299"/>
    </location>
</feature>
<keyword evidence="13 19" id="KW-0472">Membrane</keyword>
<dbReference type="Pfam" id="PF24017">
    <property type="entry name" value="Beta-prop_SCAP"/>
    <property type="match status" value="1"/>
</dbReference>
<keyword evidence="12" id="KW-0446">Lipid-binding</keyword>
<dbReference type="PANTHER" id="PTHR46378:SF1">
    <property type="entry name" value="STEROL REGULATORY ELEMENT-BINDING PROTEIN CLEAVAGE-ACTIVATING PROTEIN"/>
    <property type="match status" value="1"/>
</dbReference>
<dbReference type="PROSITE" id="PS50156">
    <property type="entry name" value="SSD"/>
    <property type="match status" value="1"/>
</dbReference>
<evidence type="ECO:0000256" key="3">
    <source>
        <dbReference type="ARBA" id="ARBA00004557"/>
    </source>
</evidence>
<feature type="repeat" description="WD" evidence="18">
    <location>
        <begin position="717"/>
        <end position="756"/>
    </location>
</feature>
<dbReference type="GO" id="GO:0000139">
    <property type="term" value="C:Golgi membrane"/>
    <property type="evidence" value="ECO:0007669"/>
    <property type="project" value="UniProtKB-SubCell"/>
</dbReference>
<keyword evidence="19" id="KW-0812">Transmembrane</keyword>
<dbReference type="GO" id="GO:0012507">
    <property type="term" value="C:ER to Golgi transport vesicle membrane"/>
    <property type="evidence" value="ECO:0007669"/>
    <property type="project" value="UniProtKB-SubCell"/>
</dbReference>
<dbReference type="EMBL" id="AMQN01001182">
    <property type="status" value="NOT_ANNOTATED_CDS"/>
    <property type="molecule type" value="Genomic_DNA"/>
</dbReference>
<evidence type="ECO:0000256" key="6">
    <source>
        <dbReference type="ARBA" id="ARBA00022548"/>
    </source>
</evidence>
<dbReference type="EnsemblMetazoa" id="CapteT96666">
    <property type="protein sequence ID" value="CapteP96666"/>
    <property type="gene ID" value="CapteG96666"/>
</dbReference>
<dbReference type="FunCoup" id="R7UJ94">
    <property type="interactions" value="542"/>
</dbReference>
<protein>
    <recommendedName>
        <fullName evidence="5">Sterol regulatory element-binding protein cleavage-activating protein</fullName>
    </recommendedName>
</protein>
<dbReference type="GO" id="GO:0032934">
    <property type="term" value="F:sterol binding"/>
    <property type="evidence" value="ECO:0007669"/>
    <property type="project" value="InterPro"/>
</dbReference>
<dbReference type="GO" id="GO:0045540">
    <property type="term" value="P:regulation of cholesterol biosynthetic process"/>
    <property type="evidence" value="ECO:0007669"/>
    <property type="project" value="TreeGrafter"/>
</dbReference>
<gene>
    <name evidence="21" type="ORF">CAPTEDRAFT_96666</name>
</gene>
<keyword evidence="14" id="KW-1207">Sterol metabolism</keyword>
<evidence type="ECO:0000256" key="7">
    <source>
        <dbReference type="ARBA" id="ARBA00022574"/>
    </source>
</evidence>